<accession>A0ABP8NVJ2</accession>
<name>A0ABP8NVJ2_9BACT</name>
<dbReference type="Proteomes" id="UP001500840">
    <property type="component" value="Unassembled WGS sequence"/>
</dbReference>
<protein>
    <recommendedName>
        <fullName evidence="1">DUF362 domain-containing protein</fullName>
    </recommendedName>
</protein>
<feature type="domain" description="DUF362" evidence="1">
    <location>
        <begin position="81"/>
        <end position="281"/>
    </location>
</feature>
<comment type="caution">
    <text evidence="2">The sequence shown here is derived from an EMBL/GenBank/DDBJ whole genome shotgun (WGS) entry which is preliminary data.</text>
</comment>
<keyword evidence="3" id="KW-1185">Reference proteome</keyword>
<sequence>MSQSNDPIDPTPQQDRRGFLVSGAVVAAGAAGVAYWNRQSRPNSSVFIARNQKYDGELVRTIREGLIACEFDPGWVTGKRVLLKPNLVEPSRLAPHMTTHPAMIQAAAEVFRGWNAEVTVGEGPGHVRDTEQALLDSGVMEALHDAKLSFADLNYQQVRAVGNVGRACALKQFYFPQAVIEADLVVSMPKMKTHHWMGMTGAMKNLYGVIPGCKYGWPKNVLHFNGIPQTVFDINSSVGRTITIVDGIDCMEGDGPILGTKKSMGLVLVGQNLTAVDSTLCRIMDILPERIPYLALAADKLGPVSESQITQRGESWRPLVDPFLLLDRDHLRGLRAAKTHFVT</sequence>
<evidence type="ECO:0000259" key="1">
    <source>
        <dbReference type="Pfam" id="PF04015"/>
    </source>
</evidence>
<organism evidence="2 3">
    <name type="scientific">Novipirellula rosea</name>
    <dbReference type="NCBI Taxonomy" id="1031540"/>
    <lineage>
        <taxon>Bacteria</taxon>
        <taxon>Pseudomonadati</taxon>
        <taxon>Planctomycetota</taxon>
        <taxon>Planctomycetia</taxon>
        <taxon>Pirellulales</taxon>
        <taxon>Pirellulaceae</taxon>
        <taxon>Novipirellula</taxon>
    </lineage>
</organism>
<dbReference type="InterPro" id="IPR007160">
    <property type="entry name" value="DUF362"/>
</dbReference>
<proteinExistence type="predicted"/>
<gene>
    <name evidence="2" type="ORF">GCM10023156_68860</name>
</gene>
<evidence type="ECO:0000313" key="3">
    <source>
        <dbReference type="Proteomes" id="UP001500840"/>
    </source>
</evidence>
<dbReference type="Pfam" id="PF04015">
    <property type="entry name" value="DUF362"/>
    <property type="match status" value="1"/>
</dbReference>
<evidence type="ECO:0000313" key="2">
    <source>
        <dbReference type="EMBL" id="GAA4472425.1"/>
    </source>
</evidence>
<dbReference type="RefSeq" id="WP_339936612.1">
    <property type="nucleotide sequence ID" value="NZ_BAABGA010000120.1"/>
</dbReference>
<dbReference type="EMBL" id="BAABGA010000120">
    <property type="protein sequence ID" value="GAA4472425.1"/>
    <property type="molecule type" value="Genomic_DNA"/>
</dbReference>
<reference evidence="3" key="1">
    <citation type="journal article" date="2019" name="Int. J. Syst. Evol. Microbiol.">
        <title>The Global Catalogue of Microorganisms (GCM) 10K type strain sequencing project: providing services to taxonomists for standard genome sequencing and annotation.</title>
        <authorList>
            <consortium name="The Broad Institute Genomics Platform"/>
            <consortium name="The Broad Institute Genome Sequencing Center for Infectious Disease"/>
            <person name="Wu L."/>
            <person name="Ma J."/>
        </authorList>
    </citation>
    <scope>NUCLEOTIDE SEQUENCE [LARGE SCALE GENOMIC DNA]</scope>
    <source>
        <strain evidence="3">JCM 17759</strain>
    </source>
</reference>